<dbReference type="EMBL" id="DSPX01000073">
    <property type="protein sequence ID" value="HGG00486.1"/>
    <property type="molecule type" value="Genomic_DNA"/>
</dbReference>
<name>A0A7C3ZSX2_9CYAN</name>
<comment type="caution">
    <text evidence="1">The sequence shown here is derived from an EMBL/GenBank/DDBJ whole genome shotgun (WGS) entry which is preliminary data.</text>
</comment>
<reference evidence="1" key="1">
    <citation type="journal article" date="2020" name="mSystems">
        <title>Genome- and Community-Level Interaction Insights into Carbon Utilization and Element Cycling Functions of Hydrothermarchaeota in Hydrothermal Sediment.</title>
        <authorList>
            <person name="Zhou Z."/>
            <person name="Liu Y."/>
            <person name="Xu W."/>
            <person name="Pan J."/>
            <person name="Luo Z.H."/>
            <person name="Li M."/>
        </authorList>
    </citation>
    <scope>NUCLEOTIDE SEQUENCE [LARGE SCALE GENOMIC DNA]</scope>
    <source>
        <strain evidence="1">SpSt-374</strain>
    </source>
</reference>
<accession>A0A7C3ZSX2</accession>
<organism evidence="1">
    <name type="scientific">Planktothricoides sp. SpSt-374</name>
    <dbReference type="NCBI Taxonomy" id="2282167"/>
    <lineage>
        <taxon>Bacteria</taxon>
        <taxon>Bacillati</taxon>
        <taxon>Cyanobacteriota</taxon>
        <taxon>Cyanophyceae</taxon>
        <taxon>Oscillatoriophycideae</taxon>
        <taxon>Oscillatoriales</taxon>
        <taxon>Oscillatoriaceae</taxon>
        <taxon>Planktothricoides</taxon>
    </lineage>
</organism>
<gene>
    <name evidence="1" type="ORF">ENR15_07505</name>
</gene>
<evidence type="ECO:0000313" key="1">
    <source>
        <dbReference type="EMBL" id="HGG00486.1"/>
    </source>
</evidence>
<protein>
    <submittedName>
        <fullName evidence="1">Uncharacterized protein</fullName>
    </submittedName>
</protein>
<proteinExistence type="predicted"/>
<dbReference type="AlphaFoldDB" id="A0A7C3ZSX2"/>
<sequence length="86" mass="9559">MPYVTSWERFSIEKGITAGIIQSRREAVLEILETRLGTVPDSIVATINQIEDTDLLKTLHKRAITIGFHAEFETLCQQLLAGGESS</sequence>